<dbReference type="GO" id="GO:1990116">
    <property type="term" value="P:ribosome-associated ubiquitin-dependent protein catabolic process"/>
    <property type="evidence" value="ECO:0007669"/>
    <property type="project" value="EnsemblFungi"/>
</dbReference>
<feature type="domain" description="CUE" evidence="2">
    <location>
        <begin position="311"/>
        <end position="354"/>
    </location>
</feature>
<dbReference type="PhylomeDB" id="A0A0W0CK94"/>
<dbReference type="PROSITE" id="PS51140">
    <property type="entry name" value="CUE"/>
    <property type="match status" value="1"/>
</dbReference>
<dbReference type="InterPro" id="IPR041808">
    <property type="entry name" value="Cue3_CUE"/>
</dbReference>
<dbReference type="InterPro" id="IPR003892">
    <property type="entry name" value="CUE"/>
</dbReference>
<dbReference type="GO" id="GO:0072344">
    <property type="term" value="P:rescue of stalled ribosome"/>
    <property type="evidence" value="ECO:0007669"/>
    <property type="project" value="EnsemblFungi"/>
</dbReference>
<dbReference type="VEuPathDB" id="FungiDB:CAGL0F07425g"/>
<dbReference type="CDD" id="cd14373">
    <property type="entry name" value="CUE_Cue3p_like"/>
    <property type="match status" value="1"/>
</dbReference>
<dbReference type="OMA" id="EGWARMI"/>
<feature type="region of interest" description="Disordered" evidence="1">
    <location>
        <begin position="534"/>
        <end position="614"/>
    </location>
</feature>
<feature type="compositionally biased region" description="Basic and acidic residues" evidence="1">
    <location>
        <begin position="542"/>
        <end position="554"/>
    </location>
</feature>
<gene>
    <name evidence="3" type="ORF">AO440_001410</name>
</gene>
<dbReference type="GO" id="GO:0043130">
    <property type="term" value="F:ubiquitin binding"/>
    <property type="evidence" value="ECO:0007669"/>
    <property type="project" value="EnsemblFungi"/>
</dbReference>
<dbReference type="Pfam" id="PF02845">
    <property type="entry name" value="CUE"/>
    <property type="match status" value="1"/>
</dbReference>
<evidence type="ECO:0000256" key="1">
    <source>
        <dbReference type="SAM" id="MobiDB-lite"/>
    </source>
</evidence>
<dbReference type="PANTHER" id="PTHR21494:SF0">
    <property type="entry name" value="ACTIVATING SIGNAL COINTEGRATOR 1 COMPLEX SUBUNIT 2"/>
    <property type="match status" value="1"/>
</dbReference>
<dbReference type="GO" id="GO:0022626">
    <property type="term" value="C:cytosolic ribosome"/>
    <property type="evidence" value="ECO:0007669"/>
    <property type="project" value="EnsemblFungi"/>
</dbReference>
<dbReference type="GO" id="GO:0070530">
    <property type="term" value="F:K63-linked polyubiquitin modification-dependent protein binding"/>
    <property type="evidence" value="ECO:0007669"/>
    <property type="project" value="EnsemblFungi"/>
</dbReference>
<comment type="caution">
    <text evidence="3">The sequence shown here is derived from an EMBL/GenBank/DDBJ whole genome shotgun (WGS) entry which is preliminary data.</text>
</comment>
<feature type="region of interest" description="Disordered" evidence="1">
    <location>
        <begin position="367"/>
        <end position="392"/>
    </location>
</feature>
<dbReference type="VEuPathDB" id="FungiDB:GVI51_F06985"/>
<evidence type="ECO:0000259" key="2">
    <source>
        <dbReference type="PROSITE" id="PS51140"/>
    </source>
</evidence>
<dbReference type="InterPro" id="IPR052586">
    <property type="entry name" value="ASCC2"/>
</dbReference>
<accession>A0A0W0CK94</accession>
<dbReference type="PANTHER" id="PTHR21494">
    <property type="entry name" value="ACTIVATING SIGNAL COINTEGRATOR 1 COMPLEX SUBUNIT 2 ASC-1 COMPLEX SUBUNIT P100"/>
    <property type="match status" value="1"/>
</dbReference>
<organism evidence="3 4">
    <name type="scientific">Candida glabrata</name>
    <name type="common">Yeast</name>
    <name type="synonym">Torulopsis glabrata</name>
    <dbReference type="NCBI Taxonomy" id="5478"/>
    <lineage>
        <taxon>Eukaryota</taxon>
        <taxon>Fungi</taxon>
        <taxon>Dikarya</taxon>
        <taxon>Ascomycota</taxon>
        <taxon>Saccharomycotina</taxon>
        <taxon>Saccharomycetes</taxon>
        <taxon>Saccharomycetales</taxon>
        <taxon>Saccharomycetaceae</taxon>
        <taxon>Nakaseomyces</taxon>
    </lineage>
</organism>
<sequence>MAVQKILEITGERPKLELPIVNFPPFKLRAWLIEKDPVVWAHLLETYVQYFKFLNHGNNIEDLNESTHDHLCIFLRTYLKEMAEEEGKLLSLGANSDVTKQLQLLRTWVFELIKKCGLMHFQLHGETIWNLVKYYANRNPNSVRALLDGSLKPQINTTRTQLNWAKQIQTHLKMLLETGKFDRIDLKCFESLLGEGDHTKSNFNSSFLTTNWVETLEQLWNKGQGRSSEIVRQLMLICLITSPDKVISKLLKDLEISNIENLVMYPLLGSIILNKSYEKYNKSLKKDFPFLNVNMSVPTSQYEDIEENYQIDQNNIDSIKEIFPDLTDYQVELLLVKFENNVETLTDALFEDPTIVESIPKEKPKSINTIKKPLSGPRYRRERRKSHEESEIISDRHVPDELRNKTLTRALELLYEKDEDEHDDTYDESEVNHANLAEKISLEDEVDKTKSTNETNTNKIQSQFEANEKYLWELLKKDKEIFSRSRRGTKERKNIKKETNWSDEQIEGWARMLERSPQRARILEEKYMFRGNVKRGKTSYVKNRDENSDNEAHTRPPKSNNNRDRKNPQSTKEDNQQTQQKSKKQFARNEKNKASRANHNRKAGNMKKQAKAGL</sequence>
<protein>
    <submittedName>
        <fullName evidence="3">CUE domain-containing protein 3</fullName>
    </submittedName>
</protein>
<evidence type="ECO:0000313" key="4">
    <source>
        <dbReference type="Proteomes" id="UP000054886"/>
    </source>
</evidence>
<dbReference type="SUPFAM" id="SSF46934">
    <property type="entry name" value="UBA-like"/>
    <property type="match status" value="1"/>
</dbReference>
<feature type="region of interest" description="Disordered" evidence="1">
    <location>
        <begin position="438"/>
        <end position="460"/>
    </location>
</feature>
<dbReference type="EMBL" id="LLZZ01000141">
    <property type="protein sequence ID" value="KTB00028.1"/>
    <property type="molecule type" value="Genomic_DNA"/>
</dbReference>
<dbReference type="VEuPathDB" id="FungiDB:GWK60_F06963"/>
<dbReference type="InterPro" id="IPR009060">
    <property type="entry name" value="UBA-like_sf"/>
</dbReference>
<dbReference type="Proteomes" id="UP000054886">
    <property type="component" value="Unassembled WGS sequence"/>
</dbReference>
<name>A0A0W0CK94_CANGB</name>
<dbReference type="Gene3D" id="1.10.8.10">
    <property type="entry name" value="DNA helicase RuvA subunit, C-terminal domain"/>
    <property type="match status" value="1"/>
</dbReference>
<feature type="compositionally biased region" description="Basic and acidic residues" evidence="1">
    <location>
        <begin position="561"/>
        <end position="575"/>
    </location>
</feature>
<proteinExistence type="predicted"/>
<dbReference type="VEuPathDB" id="FungiDB:B1J91_F07425g"/>
<dbReference type="AlphaFoldDB" id="A0A0W0CK94"/>
<feature type="compositionally biased region" description="Basic residues" evidence="1">
    <location>
        <begin position="594"/>
        <end position="614"/>
    </location>
</feature>
<reference evidence="3 4" key="1">
    <citation type="submission" date="2015-10" db="EMBL/GenBank/DDBJ databases">
        <title>Draft genomes sequences of Candida glabrata isolates 1A, 1B, 2A, 2B, 3A and 3B.</title>
        <authorList>
            <person name="Haavelsrud O.E."/>
            <person name="Gaustad P."/>
        </authorList>
    </citation>
    <scope>NUCLEOTIDE SEQUENCE [LARGE SCALE GENOMIC DNA]</scope>
    <source>
        <strain evidence="3">910700640</strain>
    </source>
</reference>
<evidence type="ECO:0000313" key="3">
    <source>
        <dbReference type="EMBL" id="KTB00028.1"/>
    </source>
</evidence>